<dbReference type="Proteomes" id="UP000008022">
    <property type="component" value="Unassembled WGS sequence"/>
</dbReference>
<dbReference type="Gramene" id="ORUFI09G17940.1">
    <property type="protein sequence ID" value="ORUFI09G17940.1"/>
    <property type="gene ID" value="ORUFI09G17940"/>
</dbReference>
<dbReference type="GO" id="GO:0046983">
    <property type="term" value="F:protein dimerization activity"/>
    <property type="evidence" value="ECO:0007669"/>
    <property type="project" value="InterPro"/>
</dbReference>
<dbReference type="InterPro" id="IPR036638">
    <property type="entry name" value="HLH_DNA-bd_sf"/>
</dbReference>
<dbReference type="STRING" id="4529.A0A0E0QTX7"/>
<evidence type="ECO:0000256" key="2">
    <source>
        <dbReference type="ARBA" id="ARBA00023015"/>
    </source>
</evidence>
<sequence>MDELLSPCSSFSPPSPSSMFSTGAAAAAAHAVLEFTSCEVPDEWLMGDVVMAKNEEDVGGGELWPVFAGGSLSPDSELSELPRSFEAAAAQRPAKRRGRKPGPRPDGPTVSHVEAERQRREKLNRRFCDLRAAVPTVSRMDKASLLADAAAYIAELRARVARLESDARQAAAARFEPSSCGGGGNASYHGGGGGGGAAPGLDEAVEVRKMGRDAAAVRVTTTGARHAPARLMGALRSLELPVQHACVMRVHGATTVQEVLVDVPAALQDGDALRAALLQRLQDS</sequence>
<evidence type="ECO:0000256" key="6">
    <source>
        <dbReference type="SAM" id="MobiDB-lite"/>
    </source>
</evidence>
<proteinExistence type="inferred from homology"/>
<keyword evidence="2 4" id="KW-0805">Transcription regulation</keyword>
<dbReference type="EnsemblPlants" id="ORUFI09G17940.1">
    <property type="protein sequence ID" value="ORUFI09G17940.1"/>
    <property type="gene ID" value="ORUFI09G17940"/>
</dbReference>
<keyword evidence="5" id="KW-0175">Coiled coil</keyword>
<feature type="region of interest" description="Disordered" evidence="6">
    <location>
        <begin position="87"/>
        <end position="118"/>
    </location>
</feature>
<comment type="subcellular location">
    <subcellularLocation>
        <location evidence="4">Nucleus</location>
    </subcellularLocation>
</comment>
<evidence type="ECO:0000256" key="5">
    <source>
        <dbReference type="SAM" id="Coils"/>
    </source>
</evidence>
<organism evidence="8 9">
    <name type="scientific">Oryza rufipogon</name>
    <name type="common">Brownbeard rice</name>
    <name type="synonym">Asian wild rice</name>
    <dbReference type="NCBI Taxonomy" id="4529"/>
    <lineage>
        <taxon>Eukaryota</taxon>
        <taxon>Viridiplantae</taxon>
        <taxon>Streptophyta</taxon>
        <taxon>Embryophyta</taxon>
        <taxon>Tracheophyta</taxon>
        <taxon>Spermatophyta</taxon>
        <taxon>Magnoliopsida</taxon>
        <taxon>Liliopsida</taxon>
        <taxon>Poales</taxon>
        <taxon>Poaceae</taxon>
        <taxon>BOP clade</taxon>
        <taxon>Oryzoideae</taxon>
        <taxon>Oryzeae</taxon>
        <taxon>Oryzinae</taxon>
        <taxon>Oryza</taxon>
    </lineage>
</organism>
<dbReference type="eggNOG" id="ENOG502QS6Z">
    <property type="taxonomic scope" value="Eukaryota"/>
</dbReference>
<feature type="coiled-coil region" evidence="5">
    <location>
        <begin position="146"/>
        <end position="173"/>
    </location>
</feature>
<keyword evidence="9" id="KW-1185">Reference proteome</keyword>
<keyword evidence="3 4" id="KW-0804">Transcription</keyword>
<evidence type="ECO:0000256" key="3">
    <source>
        <dbReference type="ARBA" id="ARBA00023163"/>
    </source>
</evidence>
<dbReference type="AlphaFoldDB" id="A0A0E0QTX7"/>
<accession>A0A0E0QTX7</accession>
<dbReference type="Gene3D" id="4.10.280.10">
    <property type="entry name" value="Helix-loop-helix DNA-binding domain"/>
    <property type="match status" value="1"/>
</dbReference>
<dbReference type="SMART" id="SM00353">
    <property type="entry name" value="HLH"/>
    <property type="match status" value="1"/>
</dbReference>
<feature type="domain" description="BHLH" evidence="7">
    <location>
        <begin position="107"/>
        <end position="156"/>
    </location>
</feature>
<name>A0A0E0QTX7_ORYRU</name>
<comment type="similarity">
    <text evidence="1">Belongs to the bHLH protein family.</text>
</comment>
<evidence type="ECO:0000313" key="8">
    <source>
        <dbReference type="EnsemblPlants" id="ORUFI09G17940.1"/>
    </source>
</evidence>
<evidence type="ECO:0000256" key="4">
    <source>
        <dbReference type="RuleBase" id="RU369104"/>
    </source>
</evidence>
<dbReference type="SUPFAM" id="SSF47459">
    <property type="entry name" value="HLH, helix-loop-helix DNA-binding domain"/>
    <property type="match status" value="1"/>
</dbReference>
<dbReference type="GO" id="GO:0000976">
    <property type="term" value="F:transcription cis-regulatory region binding"/>
    <property type="evidence" value="ECO:0007669"/>
    <property type="project" value="TreeGrafter"/>
</dbReference>
<dbReference type="GO" id="GO:0003700">
    <property type="term" value="F:DNA-binding transcription factor activity"/>
    <property type="evidence" value="ECO:0007669"/>
    <property type="project" value="InterPro"/>
</dbReference>
<dbReference type="HOGENOM" id="CLU_086832_0_0_1"/>
<dbReference type="PROSITE" id="PS50888">
    <property type="entry name" value="BHLH"/>
    <property type="match status" value="1"/>
</dbReference>
<reference evidence="8" key="2">
    <citation type="submission" date="2015-06" db="UniProtKB">
        <authorList>
            <consortium name="EnsemblPlants"/>
        </authorList>
    </citation>
    <scope>IDENTIFICATION</scope>
</reference>
<dbReference type="InterPro" id="IPR011598">
    <property type="entry name" value="bHLH_dom"/>
</dbReference>
<dbReference type="Pfam" id="PF00010">
    <property type="entry name" value="HLH"/>
    <property type="match status" value="1"/>
</dbReference>
<evidence type="ECO:0000313" key="9">
    <source>
        <dbReference type="Proteomes" id="UP000008022"/>
    </source>
</evidence>
<keyword evidence="4" id="KW-0539">Nucleus</keyword>
<evidence type="ECO:0000259" key="7">
    <source>
        <dbReference type="PROSITE" id="PS50888"/>
    </source>
</evidence>
<dbReference type="PANTHER" id="PTHR11514:SF115">
    <property type="entry name" value="TRANSCRIPTION FACTOR"/>
    <property type="match status" value="1"/>
</dbReference>
<feature type="compositionally biased region" description="Basic residues" evidence="6">
    <location>
        <begin position="93"/>
        <end position="102"/>
    </location>
</feature>
<feature type="region of interest" description="Disordered" evidence="6">
    <location>
        <begin position="174"/>
        <end position="195"/>
    </location>
</feature>
<feature type="compositionally biased region" description="Gly residues" evidence="6">
    <location>
        <begin position="180"/>
        <end position="195"/>
    </location>
</feature>
<dbReference type="InterPro" id="IPR045084">
    <property type="entry name" value="AIB/MYC-like"/>
</dbReference>
<evidence type="ECO:0000256" key="1">
    <source>
        <dbReference type="ARBA" id="ARBA00005510"/>
    </source>
</evidence>
<dbReference type="SMR" id="A0A0E0QTX7"/>
<reference evidence="9" key="1">
    <citation type="submission" date="2013-06" db="EMBL/GenBank/DDBJ databases">
        <authorList>
            <person name="Zhao Q."/>
        </authorList>
    </citation>
    <scope>NUCLEOTIDE SEQUENCE</scope>
    <source>
        <strain evidence="9">cv. W1943</strain>
    </source>
</reference>
<dbReference type="PANTHER" id="PTHR11514">
    <property type="entry name" value="MYC"/>
    <property type="match status" value="1"/>
</dbReference>
<dbReference type="OMA" id="ARWDANS"/>
<protein>
    <recommendedName>
        <fullName evidence="4">Transcription factor</fullName>
        <shortName evidence="4">bHLH transcription factor</shortName>
    </recommendedName>
    <alternativeName>
        <fullName evidence="4">Basic helix-loop-helix protein</fullName>
    </alternativeName>
</protein>
<dbReference type="GO" id="GO:0005634">
    <property type="term" value="C:nucleus"/>
    <property type="evidence" value="ECO:0007669"/>
    <property type="project" value="UniProtKB-SubCell"/>
</dbReference>